<accession>A0A8J6IPE6</accession>
<dbReference type="EMBL" id="JACOGI010000001">
    <property type="protein sequence ID" value="MBC3516367.1"/>
    <property type="molecule type" value="Genomic_DNA"/>
</dbReference>
<gene>
    <name evidence="1" type="ORF">H8K20_08155</name>
</gene>
<reference evidence="1" key="1">
    <citation type="submission" date="2020-08" db="EMBL/GenBank/DDBJ databases">
        <authorList>
            <person name="Liu C."/>
            <person name="Sun Q."/>
        </authorList>
    </citation>
    <scope>NUCLEOTIDE SEQUENCE</scope>
    <source>
        <strain evidence="1">NSJ-65</strain>
    </source>
</reference>
<dbReference type="RefSeq" id="WP_186488043.1">
    <property type="nucleotide sequence ID" value="NZ_JACOGI010000001.1"/>
</dbReference>
<evidence type="ECO:0000313" key="2">
    <source>
        <dbReference type="Proteomes" id="UP000597668"/>
    </source>
</evidence>
<keyword evidence="2" id="KW-1185">Reference proteome</keyword>
<evidence type="ECO:0000313" key="1">
    <source>
        <dbReference type="EMBL" id="MBC3516367.1"/>
    </source>
</evidence>
<dbReference type="Proteomes" id="UP000597668">
    <property type="component" value="Unassembled WGS sequence"/>
</dbReference>
<comment type="caution">
    <text evidence="1">The sequence shown here is derived from an EMBL/GenBank/DDBJ whole genome shotgun (WGS) entry which is preliminary data.</text>
</comment>
<proteinExistence type="predicted"/>
<dbReference type="AlphaFoldDB" id="A0A8J6IPE6"/>
<name>A0A8J6IPE6_9FIRM</name>
<organism evidence="1 2">
    <name type="scientific">Neobittarella massiliensis</name>
    <name type="common">ex Bilen et al. 2018</name>
    <dbReference type="NCBI Taxonomy" id="2041842"/>
    <lineage>
        <taxon>Bacteria</taxon>
        <taxon>Bacillati</taxon>
        <taxon>Bacillota</taxon>
        <taxon>Clostridia</taxon>
        <taxon>Eubacteriales</taxon>
        <taxon>Oscillospiraceae</taxon>
        <taxon>Neobittarella (ex Bilen et al. 2018)</taxon>
    </lineage>
</organism>
<sequence>MSGQTEYFGLHKPDPEDFYDIGRQNANADTMDAALQRVRQTAEAAIPAAQKGQPGGVAATEHQHRRADISDFPTALPADGGNAATVGGKTAGEFAAAVHTHQRAGITDFAHTHPKSQITDFPAAIKNPYALTIQVNGVPQTTYTGASAQSFNITPEKIGAMATSAISSGSNANGRWIKFPGGFMIVFQTVTFQNVRCDHQWGNIFTSANDIRNMPNFPLAFSAPPVITRSLSPMGTGDCWLMTKDTNPVVDYRVTSGGFQIARGSHSDYITVTLSVIAMGPY</sequence>
<protein>
    <submittedName>
        <fullName evidence="1">Uncharacterized protein</fullName>
    </submittedName>
</protein>